<evidence type="ECO:0000313" key="4">
    <source>
        <dbReference type="Proteomes" id="UP000284651"/>
    </source>
</evidence>
<organism evidence="3 4">
    <name type="scientific">Holdemanella biformis</name>
    <dbReference type="NCBI Taxonomy" id="1735"/>
    <lineage>
        <taxon>Bacteria</taxon>
        <taxon>Bacillati</taxon>
        <taxon>Bacillota</taxon>
        <taxon>Erysipelotrichia</taxon>
        <taxon>Erysipelotrichales</taxon>
        <taxon>Erysipelotrichaceae</taxon>
        <taxon>Holdemanella</taxon>
    </lineage>
</organism>
<dbReference type="EMBL" id="QSAT01000020">
    <property type="protein sequence ID" value="RGW74894.1"/>
    <property type="molecule type" value="Genomic_DNA"/>
</dbReference>
<dbReference type="RefSeq" id="WP_118357379.1">
    <property type="nucleotide sequence ID" value="NZ_QSAT01000020.1"/>
</dbReference>
<protein>
    <submittedName>
        <fullName evidence="3">Type III-A CRISPR-associated RAMP protein Csm5</fullName>
    </submittedName>
</protein>
<feature type="domain" description="CRISPR type III-associated protein" evidence="2">
    <location>
        <begin position="4"/>
        <end position="228"/>
    </location>
</feature>
<comment type="caution">
    <text evidence="3">The sequence shown here is derived from an EMBL/GenBank/DDBJ whole genome shotgun (WGS) entry which is preliminary data.</text>
</comment>
<reference evidence="3 4" key="1">
    <citation type="submission" date="2018-08" db="EMBL/GenBank/DDBJ databases">
        <title>A genome reference for cultivated species of the human gut microbiota.</title>
        <authorList>
            <person name="Zou Y."/>
            <person name="Xue W."/>
            <person name="Luo G."/>
        </authorList>
    </citation>
    <scope>NUCLEOTIDE SEQUENCE [LARGE SCALE GENOMIC DNA]</scope>
    <source>
        <strain evidence="3 4">AF10-31</strain>
    </source>
</reference>
<name>A0A413CTN7_9FIRM</name>
<dbReference type="Proteomes" id="UP000284651">
    <property type="component" value="Unassembled WGS sequence"/>
</dbReference>
<gene>
    <name evidence="3" type="primary">csm5</name>
    <name evidence="3" type="ORF">DWV56_07250</name>
</gene>
<dbReference type="InterPro" id="IPR010173">
    <property type="entry name" value="CRISPR-assoc_Csm5"/>
</dbReference>
<accession>A0A413CTN7</accession>
<evidence type="ECO:0000313" key="3">
    <source>
        <dbReference type="EMBL" id="RGW74894.1"/>
    </source>
</evidence>
<dbReference type="InterPro" id="IPR005537">
    <property type="entry name" value="RAMP_III_fam"/>
</dbReference>
<proteinExistence type="predicted"/>
<sequence length="379" mass="44530">MDRITILTPVHIATGNDIEMPCYHKVNDITVNRYRFTDVLSQLPPKVMTDSRLLDELSSRQPSKKLLYRYIHQYVDYSKLTPLYNLEYTYDGSLSKARNDVSEQMHDLHKPFIPGSTIKGTLLNSWKYYLLKLNYDQIRPNIYKQIKGGQNKNLDFHELMFGKSLDNDHANFYKELYSCLLCQDIYFNEMELFFASRKGSNRNMSGSIPTTYKECIPPLQTTDLVLLHFDEFKLNVLKDKYKEKPYITLINSFKRKVFLKACNAFTKDILNADTDKNYFNFYESFVGINEQLNEIKKELENPNTVVLRVGNSTNYFAKTISYLIKNNDPGLYKECFWQHFAPVKKGKTKPNERTMPKARMIYSNGEKDYLPGFIKIQYD</sequence>
<evidence type="ECO:0000259" key="2">
    <source>
        <dbReference type="Pfam" id="PF03787"/>
    </source>
</evidence>
<dbReference type="AlphaFoldDB" id="A0A413CTN7"/>
<evidence type="ECO:0000256" key="1">
    <source>
        <dbReference type="ARBA" id="ARBA00023118"/>
    </source>
</evidence>
<keyword evidence="1" id="KW-0051">Antiviral defense</keyword>
<dbReference type="Pfam" id="PF03787">
    <property type="entry name" value="RAMPs"/>
    <property type="match status" value="1"/>
</dbReference>
<dbReference type="NCBIfam" id="TIGR01899">
    <property type="entry name" value="cas_TM1807_csm5"/>
    <property type="match status" value="1"/>
</dbReference>
<dbReference type="GO" id="GO:0051607">
    <property type="term" value="P:defense response to virus"/>
    <property type="evidence" value="ECO:0007669"/>
    <property type="project" value="UniProtKB-KW"/>
</dbReference>